<dbReference type="AlphaFoldDB" id="A0A427B2Y4"/>
<dbReference type="EMBL" id="AMZH03000617">
    <property type="protein sequence ID" value="RRT82839.1"/>
    <property type="molecule type" value="Genomic_DNA"/>
</dbReference>
<feature type="region of interest" description="Disordered" evidence="1">
    <location>
        <begin position="1"/>
        <end position="77"/>
    </location>
</feature>
<protein>
    <submittedName>
        <fullName evidence="2">Uncharacterized protein</fullName>
    </submittedName>
</protein>
<proteinExistence type="predicted"/>
<feature type="compositionally biased region" description="Low complexity" evidence="1">
    <location>
        <begin position="8"/>
        <end position="26"/>
    </location>
</feature>
<accession>A0A427B2Y4</accession>
<feature type="compositionally biased region" description="Basic and acidic residues" evidence="1">
    <location>
        <begin position="32"/>
        <end position="49"/>
    </location>
</feature>
<evidence type="ECO:0000313" key="3">
    <source>
        <dbReference type="Proteomes" id="UP000287651"/>
    </source>
</evidence>
<feature type="region of interest" description="Disordered" evidence="1">
    <location>
        <begin position="112"/>
        <end position="149"/>
    </location>
</feature>
<evidence type="ECO:0000313" key="2">
    <source>
        <dbReference type="EMBL" id="RRT82839.1"/>
    </source>
</evidence>
<comment type="caution">
    <text evidence="2">The sequence shown here is derived from an EMBL/GenBank/DDBJ whole genome shotgun (WGS) entry which is preliminary data.</text>
</comment>
<sequence>GEGEREMAAASASLTSSCSRSSIRLSSPPPRPLRESLRVWNRETLDISHPRRGVRCSSSSNNRIPSPGSGEPSEPPTWFVLGQVLLDILLRYEEVIVRAKKAKERAALEVMTETGVLSTPSSAPSDNSTTASPNPDPKTEDPLREMLKD</sequence>
<dbReference type="Proteomes" id="UP000287651">
    <property type="component" value="Unassembled WGS sequence"/>
</dbReference>
<gene>
    <name evidence="2" type="ORF">B296_00002179</name>
</gene>
<evidence type="ECO:0000256" key="1">
    <source>
        <dbReference type="SAM" id="MobiDB-lite"/>
    </source>
</evidence>
<reference evidence="2 3" key="1">
    <citation type="journal article" date="2014" name="Agronomy (Basel)">
        <title>A Draft Genome Sequence for Ensete ventricosum, the Drought-Tolerant Tree Against Hunger.</title>
        <authorList>
            <person name="Harrison J."/>
            <person name="Moore K.A."/>
            <person name="Paszkiewicz K."/>
            <person name="Jones T."/>
            <person name="Grant M."/>
            <person name="Ambacheew D."/>
            <person name="Muzemil S."/>
            <person name="Studholme D.J."/>
        </authorList>
    </citation>
    <scope>NUCLEOTIDE SEQUENCE [LARGE SCALE GENOMIC DNA]</scope>
</reference>
<feature type="compositionally biased region" description="Polar residues" evidence="1">
    <location>
        <begin position="115"/>
        <end position="133"/>
    </location>
</feature>
<organism evidence="2 3">
    <name type="scientific">Ensete ventricosum</name>
    <name type="common">Abyssinian banana</name>
    <name type="synonym">Musa ensete</name>
    <dbReference type="NCBI Taxonomy" id="4639"/>
    <lineage>
        <taxon>Eukaryota</taxon>
        <taxon>Viridiplantae</taxon>
        <taxon>Streptophyta</taxon>
        <taxon>Embryophyta</taxon>
        <taxon>Tracheophyta</taxon>
        <taxon>Spermatophyta</taxon>
        <taxon>Magnoliopsida</taxon>
        <taxon>Liliopsida</taxon>
        <taxon>Zingiberales</taxon>
        <taxon>Musaceae</taxon>
        <taxon>Ensete</taxon>
    </lineage>
</organism>
<name>A0A427B2Y4_ENSVE</name>
<feature type="compositionally biased region" description="Basic and acidic residues" evidence="1">
    <location>
        <begin position="137"/>
        <end position="149"/>
    </location>
</feature>
<feature type="non-terminal residue" evidence="2">
    <location>
        <position position="1"/>
    </location>
</feature>